<dbReference type="PROSITE" id="PS00012">
    <property type="entry name" value="PHOSPHOPANTETHEINE"/>
    <property type="match status" value="1"/>
</dbReference>
<dbReference type="FunFam" id="3.30.559.10:FF:000012">
    <property type="entry name" value="Non-ribosomal peptide synthetase"/>
    <property type="match status" value="1"/>
</dbReference>
<evidence type="ECO:0000256" key="1">
    <source>
        <dbReference type="ARBA" id="ARBA00001957"/>
    </source>
</evidence>
<keyword evidence="8" id="KW-1185">Reference proteome</keyword>
<dbReference type="SUPFAM" id="SSF52777">
    <property type="entry name" value="CoA-dependent acyltransferases"/>
    <property type="match status" value="4"/>
</dbReference>
<dbReference type="GO" id="GO:0043041">
    <property type="term" value="P:amino acid activation for nonribosomal peptide biosynthetic process"/>
    <property type="evidence" value="ECO:0007669"/>
    <property type="project" value="UniProtKB-ARBA"/>
</dbReference>
<evidence type="ECO:0000259" key="6">
    <source>
        <dbReference type="PROSITE" id="PS50075"/>
    </source>
</evidence>
<evidence type="ECO:0000256" key="4">
    <source>
        <dbReference type="ARBA" id="ARBA00022553"/>
    </source>
</evidence>
<evidence type="ECO:0000313" key="7">
    <source>
        <dbReference type="EMBL" id="GCE27610.1"/>
    </source>
</evidence>
<comment type="similarity">
    <text evidence="2">Belongs to the ATP-dependent AMP-binding enzyme family.</text>
</comment>
<dbReference type="InterPro" id="IPR036736">
    <property type="entry name" value="ACP-like_sf"/>
</dbReference>
<dbReference type="Gene3D" id="3.30.300.30">
    <property type="match status" value="1"/>
</dbReference>
<keyword evidence="4" id="KW-0597">Phosphoprotein</keyword>
<dbReference type="Gene3D" id="1.10.1200.10">
    <property type="entry name" value="ACP-like"/>
    <property type="match status" value="1"/>
</dbReference>
<dbReference type="GO" id="GO:0044550">
    <property type="term" value="P:secondary metabolite biosynthetic process"/>
    <property type="evidence" value="ECO:0007669"/>
    <property type="project" value="UniProtKB-ARBA"/>
</dbReference>
<dbReference type="PANTHER" id="PTHR45398">
    <property type="match status" value="1"/>
</dbReference>
<protein>
    <recommendedName>
        <fullName evidence="6">Carrier domain-containing protein</fullName>
    </recommendedName>
</protein>
<evidence type="ECO:0000256" key="3">
    <source>
        <dbReference type="ARBA" id="ARBA00022450"/>
    </source>
</evidence>
<dbReference type="PROSITE" id="PS50075">
    <property type="entry name" value="CARRIER"/>
    <property type="match status" value="1"/>
</dbReference>
<accession>A0A402B8I7</accession>
<gene>
    <name evidence="7" type="ORF">KDA_30940</name>
</gene>
<organism evidence="7 8">
    <name type="scientific">Dictyobacter alpinus</name>
    <dbReference type="NCBI Taxonomy" id="2014873"/>
    <lineage>
        <taxon>Bacteria</taxon>
        <taxon>Bacillati</taxon>
        <taxon>Chloroflexota</taxon>
        <taxon>Ktedonobacteria</taxon>
        <taxon>Ktedonobacterales</taxon>
        <taxon>Dictyobacteraceae</taxon>
        <taxon>Dictyobacter</taxon>
    </lineage>
</organism>
<dbReference type="GO" id="GO:0003824">
    <property type="term" value="F:catalytic activity"/>
    <property type="evidence" value="ECO:0007669"/>
    <property type="project" value="InterPro"/>
</dbReference>
<dbReference type="Gene3D" id="3.30.559.30">
    <property type="entry name" value="Nonribosomal peptide synthetase, condensation domain"/>
    <property type="match status" value="2"/>
</dbReference>
<dbReference type="EMBL" id="BIFT01000001">
    <property type="protein sequence ID" value="GCE27610.1"/>
    <property type="molecule type" value="Genomic_DNA"/>
</dbReference>
<proteinExistence type="inferred from homology"/>
<dbReference type="InterPro" id="IPR010071">
    <property type="entry name" value="AA_adenyl_dom"/>
</dbReference>
<dbReference type="FunFam" id="1.10.1200.10:FF:000005">
    <property type="entry name" value="Nonribosomal peptide synthetase 1"/>
    <property type="match status" value="1"/>
</dbReference>
<evidence type="ECO:0000313" key="8">
    <source>
        <dbReference type="Proteomes" id="UP000287171"/>
    </source>
</evidence>
<dbReference type="NCBIfam" id="TIGR01720">
    <property type="entry name" value="NRPS-para261"/>
    <property type="match status" value="1"/>
</dbReference>
<dbReference type="CDD" id="cd19531">
    <property type="entry name" value="LCL_NRPS-like"/>
    <property type="match status" value="1"/>
</dbReference>
<dbReference type="Pfam" id="PF00668">
    <property type="entry name" value="Condensation"/>
    <property type="match status" value="2"/>
</dbReference>
<dbReference type="Pfam" id="PF13193">
    <property type="entry name" value="AMP-binding_C"/>
    <property type="match status" value="1"/>
</dbReference>
<dbReference type="Proteomes" id="UP000287171">
    <property type="component" value="Unassembled WGS sequence"/>
</dbReference>
<dbReference type="Gene3D" id="3.30.559.10">
    <property type="entry name" value="Chloramphenicol acetyltransferase-like domain"/>
    <property type="match status" value="2"/>
</dbReference>
<dbReference type="FunFam" id="3.30.300.30:FF:000010">
    <property type="entry name" value="Enterobactin synthetase component F"/>
    <property type="match status" value="1"/>
</dbReference>
<dbReference type="InterPro" id="IPR023213">
    <property type="entry name" value="CAT-like_dom_sf"/>
</dbReference>
<comment type="caution">
    <text evidence="7">The sequence shown here is derived from an EMBL/GenBank/DDBJ whole genome shotgun (WGS) entry which is preliminary data.</text>
</comment>
<dbReference type="InterPro" id="IPR045851">
    <property type="entry name" value="AMP-bd_C_sf"/>
</dbReference>
<reference evidence="8" key="1">
    <citation type="submission" date="2018-12" db="EMBL/GenBank/DDBJ databases">
        <title>Tengunoibacter tsumagoiensis gen. nov., sp. nov., Dictyobacter kobayashii sp. nov., D. alpinus sp. nov., and D. joshuensis sp. nov. and description of Dictyobacteraceae fam. nov. within the order Ktedonobacterales isolated from Tengu-no-mugimeshi.</title>
        <authorList>
            <person name="Wang C.M."/>
            <person name="Zheng Y."/>
            <person name="Sakai Y."/>
            <person name="Toyoda A."/>
            <person name="Minakuchi Y."/>
            <person name="Abe K."/>
            <person name="Yokota A."/>
            <person name="Yabe S."/>
        </authorList>
    </citation>
    <scope>NUCLEOTIDE SEQUENCE [LARGE SCALE GENOMIC DNA]</scope>
    <source>
        <strain evidence="8">Uno16</strain>
    </source>
</reference>
<dbReference type="Gene3D" id="2.30.38.10">
    <property type="entry name" value="Luciferase, Domain 3"/>
    <property type="match status" value="1"/>
</dbReference>
<sequence>MSTIFEDITKLSTKQRQLLEQLLQQEGMDVSQLPIMPQRRDGQPLPLSFAQQRLWFFDQWQPGSPVFNISRAIRLRGTLNVDAFEQSLQEIVGRHDILRTTFATVDGQPAQVVSSSQRWLLARSNIEGLAAAEQETEVQRMIVEETHRPFDLVRGPLLRTCLVQLKPYEYVFILVMHHIVSDGWSVSVFFHELTSLYNAYTQGLDSPLPIPTLQYADFAAWQRAWLQGDVLEKQLAYWKPQFEQVPAVLQLPTDRPRTPLPTYRGSTYEFSLPKKLSDQIQELGRQEGTTLFMTLLAAFQVLLMRHSNQDRIVVGTSIANRTRSEVEGLIGIFFNTLAFSTDLSGQPGFREILRRVRKVALDAYAHQELPFEQLVDALHPERSLQHTPLFQVLFELENAPRTDLNFTGLLAQPLAIESRTAKFDLSLAMMQTDQGLQGTLEYNVELFTATTIARMMDHFRVLLDGLVAAPDQSVTDLPLLTSSERYELVSTRNDTASAYPHQSCFHELFAEQVTRTPQAIAVEYLGERLTYQDLHSRSNQLAHHLQASGVEPGDCVGFCMERSIEMLVGLLGIFKAGAAFLPLDRKFPQERLAFMLEDAHVSLLLIQQRLLESLPTEGVHVVCLDSDWDTIAQESDEVPVCEITADFLAYVIYTSGSTGKPKGVLIPHRGLVNYLIWCQEAYGAAHGRGAPVQSSIAADAIFPSLFAPLLVGTSVVLLPESDGLEALAAVLQEKGGFSLMKITPTQLEVLNQQLPETDATNWVRTLVAGAEALRGDVLEYWQRHAPDTILLNEYGPTETVVGCSIYQIPAGQAATGSIPIGLPIANTQFYVLDTQLQLLPIGVAGELYIGGDGVAWGYLNRPELTACSFVPDPFSTVPGARLYKTGDLVRYLPDRQADIEFLGRIDQQVKIRGYRVEPGEIETTLVEHHAIDQVIVVAREDLPSIKQLVAYLVIVPGMQVSIVELRRYLEQKLPAYMVPAHFFFLDTLPLKATGKVDLEALPAPEKKQLETEDTFVAPETPGEKLLADIWGEVLGLKQIGRYDNFFEIGGDSILSIRIIARAHAVGIQLTPKQMFQYQTIAELAAAASVVPASANSGEQAVPTDAIPLTPVQHWFFEHDFPNRNHYNHAIVLELPADLTDAELLEEAIELLIQQHDSFRLRFTAGPQGWQQRVVAHEGRLPFAAYDLSLLATADQEQRFDAMAHELQTGLDIAAGPIVRVGLFSFGADQPSRLLMVVHHLAIDIVSWQIVLDTLQTIYQQLLNGQKVQVRHTSTPFTYWANRLFQYAQSPEVRQEFSYWMAQPWSEVAALPMDTPGENIQASAQVVIAELDSVETQALLREVPRRYRTQANDVLLAALLLACSDWTGKHTLLVDLEGHGREDLMDGIDLSRTVGWFTSIVPIVLNQDTRYRRPSEVLVAVKEHLRAIPNGGIGFGLLQSLVQDREIAEQIRALPQAQIIFNYQGQSSRALAKESLFSRSNASAGLTVALDGERSHLLSVNAGTIDGVLTVEWTYSENIYARATIEHLAQLYLDALRLIITDDASAGQRPQYTPGDFMDAGLSQNELDDLFANLDA</sequence>
<dbReference type="InterPro" id="IPR009081">
    <property type="entry name" value="PP-bd_ACP"/>
</dbReference>
<keyword evidence="5" id="KW-0045">Antibiotic biosynthesis</keyword>
<dbReference type="PROSITE" id="PS00455">
    <property type="entry name" value="AMP_BINDING"/>
    <property type="match status" value="1"/>
</dbReference>
<evidence type="ECO:0000256" key="2">
    <source>
        <dbReference type="ARBA" id="ARBA00006432"/>
    </source>
</evidence>
<dbReference type="InterPro" id="IPR006162">
    <property type="entry name" value="Ppantetheine_attach_site"/>
</dbReference>
<dbReference type="NCBIfam" id="TIGR01733">
    <property type="entry name" value="AA-adenyl-dom"/>
    <property type="match status" value="1"/>
</dbReference>
<dbReference type="FunFam" id="2.30.38.10:FF:000001">
    <property type="entry name" value="Non-ribosomal peptide synthetase PvdI"/>
    <property type="match status" value="1"/>
</dbReference>
<dbReference type="CDD" id="cd19534">
    <property type="entry name" value="E_NRPS"/>
    <property type="match status" value="1"/>
</dbReference>
<evidence type="ECO:0000256" key="5">
    <source>
        <dbReference type="ARBA" id="ARBA00023194"/>
    </source>
</evidence>
<dbReference type="InterPro" id="IPR025110">
    <property type="entry name" value="AMP-bd_C"/>
</dbReference>
<dbReference type="InterPro" id="IPR001242">
    <property type="entry name" value="Condensation_dom"/>
</dbReference>
<dbReference type="Pfam" id="PF00501">
    <property type="entry name" value="AMP-binding"/>
    <property type="match status" value="1"/>
</dbReference>
<dbReference type="FunFam" id="3.40.50.12780:FF:000012">
    <property type="entry name" value="Non-ribosomal peptide synthetase"/>
    <property type="match status" value="1"/>
</dbReference>
<comment type="cofactor">
    <cofactor evidence="1">
        <name>pantetheine 4'-phosphate</name>
        <dbReference type="ChEBI" id="CHEBI:47942"/>
    </cofactor>
</comment>
<dbReference type="InterPro" id="IPR010060">
    <property type="entry name" value="NRPS_synth"/>
</dbReference>
<dbReference type="SUPFAM" id="SSF56801">
    <property type="entry name" value="Acetyl-CoA synthetase-like"/>
    <property type="match status" value="1"/>
</dbReference>
<dbReference type="Gene3D" id="3.40.50.980">
    <property type="match status" value="2"/>
</dbReference>
<dbReference type="OrthoDB" id="138057at2"/>
<dbReference type="GO" id="GO:0017000">
    <property type="term" value="P:antibiotic biosynthetic process"/>
    <property type="evidence" value="ECO:0007669"/>
    <property type="project" value="UniProtKB-KW"/>
</dbReference>
<dbReference type="Pfam" id="PF00550">
    <property type="entry name" value="PP-binding"/>
    <property type="match status" value="1"/>
</dbReference>
<dbReference type="InterPro" id="IPR020845">
    <property type="entry name" value="AMP-binding_CS"/>
</dbReference>
<feature type="domain" description="Carrier" evidence="6">
    <location>
        <begin position="1017"/>
        <end position="1091"/>
    </location>
</feature>
<dbReference type="GO" id="GO:0008610">
    <property type="term" value="P:lipid biosynthetic process"/>
    <property type="evidence" value="ECO:0007669"/>
    <property type="project" value="UniProtKB-ARBA"/>
</dbReference>
<dbReference type="FunFam" id="3.40.50.980:FF:000001">
    <property type="entry name" value="Non-ribosomal peptide synthetase"/>
    <property type="match status" value="1"/>
</dbReference>
<dbReference type="RefSeq" id="WP_126627932.1">
    <property type="nucleotide sequence ID" value="NZ_BIFT01000001.1"/>
</dbReference>
<keyword evidence="3" id="KW-0596">Phosphopantetheine</keyword>
<dbReference type="CDD" id="cd05930">
    <property type="entry name" value="A_NRPS"/>
    <property type="match status" value="1"/>
</dbReference>
<name>A0A402B8I7_9CHLR</name>
<dbReference type="InterPro" id="IPR000873">
    <property type="entry name" value="AMP-dep_synth/lig_dom"/>
</dbReference>
<dbReference type="SUPFAM" id="SSF47336">
    <property type="entry name" value="ACP-like"/>
    <property type="match status" value="1"/>
</dbReference>
<dbReference type="PANTHER" id="PTHR45398:SF1">
    <property type="entry name" value="ENZYME, PUTATIVE (JCVI)-RELATED"/>
    <property type="match status" value="1"/>
</dbReference>